<evidence type="ECO:0000256" key="2">
    <source>
        <dbReference type="SAM" id="MobiDB-lite"/>
    </source>
</evidence>
<dbReference type="InterPro" id="IPR011022">
    <property type="entry name" value="Arrestin_C-like"/>
</dbReference>
<dbReference type="GO" id="GO:0015031">
    <property type="term" value="P:protein transport"/>
    <property type="evidence" value="ECO:0007669"/>
    <property type="project" value="TreeGrafter"/>
</dbReference>
<sequence>MGRLPLPVIVFDKKGLFSQRDFVSGEVKLEVDTEGLHGIKGVWMVITCEARNAFSTHMFVHHVQNEVYFDSTLIVFGAGKDTKAKADLSLPPGIHSFPFKYRLPTDKVLPSIFLGANGNVLYSAKATLWCERGISGLARHTERMFGVQGPTVNLNNLLELNLKVPITRSTEVRKLLGLGATTGTVHFGLAKRGFVPREKITVTGCVDNVSGEEHRIIKVALVMETTYTVAGISVEGRAEHKKTLSQTDRSISCPRGKVTKFRMYPLRLPTGCPSSGLPGCEMIDVQYYVKCNTSGCIETSFRLTVGTVPIRSVAGPVFPVLTTAGATACVQPSVATPMDTAKMAASTLECQARPSSPSTHGPASRVEDAPPSYEEAVASGTTNDI</sequence>
<evidence type="ECO:0000256" key="1">
    <source>
        <dbReference type="ARBA" id="ARBA00005298"/>
    </source>
</evidence>
<dbReference type="PANTHER" id="PTHR11188:SF176">
    <property type="entry name" value="ARRESTIN DOMAIN-CONTAINING PROTEIN 1"/>
    <property type="match status" value="1"/>
</dbReference>
<keyword evidence="5" id="KW-1185">Reference proteome</keyword>
<organism evidence="4 5">
    <name type="scientific">Patiria miniata</name>
    <name type="common">Bat star</name>
    <name type="synonym">Asterina miniata</name>
    <dbReference type="NCBI Taxonomy" id="46514"/>
    <lineage>
        <taxon>Eukaryota</taxon>
        <taxon>Metazoa</taxon>
        <taxon>Echinodermata</taxon>
        <taxon>Eleutherozoa</taxon>
        <taxon>Asterozoa</taxon>
        <taxon>Asteroidea</taxon>
        <taxon>Valvatacea</taxon>
        <taxon>Valvatida</taxon>
        <taxon>Asterinidae</taxon>
        <taxon>Patiria</taxon>
    </lineage>
</organism>
<dbReference type="Gene3D" id="2.60.40.640">
    <property type="match status" value="2"/>
</dbReference>
<protein>
    <recommendedName>
        <fullName evidence="3">Arrestin C-terminal-like domain-containing protein</fullName>
    </recommendedName>
</protein>
<dbReference type="Pfam" id="PF02752">
    <property type="entry name" value="Arrestin_C"/>
    <property type="match status" value="1"/>
</dbReference>
<dbReference type="InterPro" id="IPR011021">
    <property type="entry name" value="Arrestin-like_N"/>
</dbReference>
<feature type="domain" description="Arrestin C-terminal-like" evidence="3">
    <location>
        <begin position="181"/>
        <end position="310"/>
    </location>
</feature>
<dbReference type="SUPFAM" id="SSF81296">
    <property type="entry name" value="E set domains"/>
    <property type="match status" value="2"/>
</dbReference>
<proteinExistence type="inferred from homology"/>
<feature type="region of interest" description="Disordered" evidence="2">
    <location>
        <begin position="350"/>
        <end position="385"/>
    </location>
</feature>
<evidence type="ECO:0000313" key="5">
    <source>
        <dbReference type="Proteomes" id="UP000887568"/>
    </source>
</evidence>
<dbReference type="GO" id="GO:0005737">
    <property type="term" value="C:cytoplasm"/>
    <property type="evidence" value="ECO:0007669"/>
    <property type="project" value="TreeGrafter"/>
</dbReference>
<dbReference type="InterPro" id="IPR014752">
    <property type="entry name" value="Arrestin-like_C"/>
</dbReference>
<dbReference type="OrthoDB" id="7785529at2759"/>
<dbReference type="EnsemblMetazoa" id="XM_038193816.1">
    <property type="protein sequence ID" value="XP_038049744.1"/>
    <property type="gene ID" value="LOC119723252"/>
</dbReference>
<reference evidence="4" key="1">
    <citation type="submission" date="2022-11" db="UniProtKB">
        <authorList>
            <consortium name="EnsemblMetazoa"/>
        </authorList>
    </citation>
    <scope>IDENTIFICATION</scope>
</reference>
<dbReference type="Proteomes" id="UP000887568">
    <property type="component" value="Unplaced"/>
</dbReference>
<accession>A0A913ZE35</accession>
<evidence type="ECO:0000313" key="4">
    <source>
        <dbReference type="EnsemblMetazoa" id="XP_038049744.1"/>
    </source>
</evidence>
<dbReference type="AlphaFoldDB" id="A0A913ZE35"/>
<dbReference type="SMART" id="SM01017">
    <property type="entry name" value="Arrestin_C"/>
    <property type="match status" value="1"/>
</dbReference>
<evidence type="ECO:0000259" key="3">
    <source>
        <dbReference type="SMART" id="SM01017"/>
    </source>
</evidence>
<dbReference type="InterPro" id="IPR014756">
    <property type="entry name" value="Ig_E-set"/>
</dbReference>
<name>A0A913ZE35_PATMI</name>
<comment type="similarity">
    <text evidence="1">Belongs to the arrestin family.</text>
</comment>
<dbReference type="RefSeq" id="XP_038049744.1">
    <property type="nucleotide sequence ID" value="XM_038193816.1"/>
</dbReference>
<dbReference type="Pfam" id="PF00339">
    <property type="entry name" value="Arrestin_N"/>
    <property type="match status" value="1"/>
</dbReference>
<dbReference type="PANTHER" id="PTHR11188">
    <property type="entry name" value="ARRESTIN DOMAIN CONTAINING PROTEIN"/>
    <property type="match status" value="1"/>
</dbReference>
<dbReference type="GeneID" id="119723252"/>
<dbReference type="InterPro" id="IPR050357">
    <property type="entry name" value="Arrestin_domain-protein"/>
</dbReference>